<dbReference type="PANTHER" id="PTHR13504:SF38">
    <property type="entry name" value="FIDO DOMAIN-CONTAINING PROTEIN"/>
    <property type="match status" value="1"/>
</dbReference>
<dbReference type="EMBL" id="VYKI01000011">
    <property type="protein sequence ID" value="KAA8998336.1"/>
    <property type="molecule type" value="Genomic_DNA"/>
</dbReference>
<dbReference type="Gene3D" id="1.10.3290.10">
    <property type="entry name" value="Fido-like domain"/>
    <property type="match status" value="1"/>
</dbReference>
<comment type="caution">
    <text evidence="2">The sequence shown here is derived from an EMBL/GenBank/DDBJ whole genome shotgun (WGS) entry which is preliminary data.</text>
</comment>
<dbReference type="PROSITE" id="PS51459">
    <property type="entry name" value="FIDO"/>
    <property type="match status" value="1"/>
</dbReference>
<dbReference type="Proteomes" id="UP000326367">
    <property type="component" value="Unassembled WGS sequence"/>
</dbReference>
<evidence type="ECO:0000259" key="1">
    <source>
        <dbReference type="PROSITE" id="PS51459"/>
    </source>
</evidence>
<reference evidence="2 3" key="1">
    <citation type="journal article" date="2020" name="Antonie Van Leeuwenhoek">
        <title>Stenotrophomonas cyclobalanopsidis sp. nov., isolated from the leaf spot disease of Cyclobalanopsis patelliformis.</title>
        <authorList>
            <person name="Bian D.R."/>
            <person name="Xue H."/>
            <person name="Piao C.G."/>
            <person name="Li Y."/>
        </authorList>
    </citation>
    <scope>NUCLEOTIDE SEQUENCE [LARGE SCALE GENOMIC DNA]</scope>
    <source>
        <strain evidence="2 3">TPQG1-4</strain>
    </source>
</reference>
<evidence type="ECO:0000313" key="2">
    <source>
        <dbReference type="EMBL" id="KAA8998336.1"/>
    </source>
</evidence>
<feature type="domain" description="Fido" evidence="1">
    <location>
        <begin position="135"/>
        <end position="289"/>
    </location>
</feature>
<name>A0ABQ6T0K9_9GAMM</name>
<organism evidence="2 3">
    <name type="scientific">Stenotrophomonas cyclobalanopsidis</name>
    <dbReference type="NCBI Taxonomy" id="2771362"/>
    <lineage>
        <taxon>Bacteria</taxon>
        <taxon>Pseudomonadati</taxon>
        <taxon>Pseudomonadota</taxon>
        <taxon>Gammaproteobacteria</taxon>
        <taxon>Lysobacterales</taxon>
        <taxon>Lysobacteraceae</taxon>
        <taxon>Stenotrophomonas</taxon>
    </lineage>
</organism>
<dbReference type="InterPro" id="IPR003812">
    <property type="entry name" value="Fido"/>
</dbReference>
<dbReference type="RefSeq" id="WP_150454729.1">
    <property type="nucleotide sequence ID" value="NZ_VYKI01000011.1"/>
</dbReference>
<protein>
    <submittedName>
        <fullName evidence="2">Fic family protein</fullName>
    </submittedName>
</protein>
<dbReference type="PANTHER" id="PTHR13504">
    <property type="entry name" value="FIDO DOMAIN-CONTAINING PROTEIN DDB_G0283145"/>
    <property type="match status" value="1"/>
</dbReference>
<gene>
    <name evidence="2" type="ORF">FJU31_10705</name>
</gene>
<dbReference type="InterPro" id="IPR040198">
    <property type="entry name" value="Fido_containing"/>
</dbReference>
<keyword evidence="3" id="KW-1185">Reference proteome</keyword>
<evidence type="ECO:0000313" key="3">
    <source>
        <dbReference type="Proteomes" id="UP000326367"/>
    </source>
</evidence>
<accession>A0ABQ6T0K9</accession>
<sequence>MRRADIAGPLQAYLVPVEGRPNLLAMTPPPTPRRLPEGHAGSRQRLIAANASLDRLDQAMRQWPAPDMVTRTLARREAVQSSQIEGTQTNLDELLVFEATLGLDGLPADVVVTERYVQALQRGLDAVRSSGREALDLALVNQLHAVLMQDAPDDFPKGRYRQEQAIIGPLGGRLEDARFVPSPPDRIEPAMRELEQAMLKYEPAEEEQFELNIIAQLAIAHAQFETIHPYKDGNGRTGRLLLPLILAAEQHPPLYLSGALLRNKSAYYDALNQVQLRGEWGPWMDMLCQAVVESAHDAISIADDMSRLTAAWETELQGYRRDSVARRLPPLLVGHPVVTAGQVAALLEVSDRSALTGIYALEAEGILVPGNDRRWGRTYHAHAVLQRLNQLPTPLHDRPR</sequence>
<dbReference type="SUPFAM" id="SSF140931">
    <property type="entry name" value="Fic-like"/>
    <property type="match status" value="1"/>
</dbReference>
<dbReference type="InterPro" id="IPR025758">
    <property type="entry name" value="Fic/DOC_N"/>
</dbReference>
<dbReference type="Pfam" id="PF13784">
    <property type="entry name" value="Fic_N"/>
    <property type="match status" value="1"/>
</dbReference>
<dbReference type="InterPro" id="IPR036597">
    <property type="entry name" value="Fido-like_dom_sf"/>
</dbReference>
<proteinExistence type="predicted"/>
<dbReference type="Pfam" id="PF02661">
    <property type="entry name" value="Fic"/>
    <property type="match status" value="1"/>
</dbReference>